<dbReference type="Pfam" id="PF01381">
    <property type="entry name" value="HTH_3"/>
    <property type="match status" value="1"/>
</dbReference>
<proteinExistence type="predicted"/>
<organism evidence="2 3">
    <name type="scientific">Enterococcus villorum</name>
    <dbReference type="NCBI Taxonomy" id="112904"/>
    <lineage>
        <taxon>Bacteria</taxon>
        <taxon>Bacillati</taxon>
        <taxon>Bacillota</taxon>
        <taxon>Bacilli</taxon>
        <taxon>Lactobacillales</taxon>
        <taxon>Enterococcaceae</taxon>
        <taxon>Enterococcus</taxon>
    </lineage>
</organism>
<evidence type="ECO:0000313" key="3">
    <source>
        <dbReference type="Proteomes" id="UP000192477"/>
    </source>
</evidence>
<dbReference type="InterPro" id="IPR053163">
    <property type="entry name" value="HTH-type_regulator_Rgg"/>
</dbReference>
<dbReference type="PANTHER" id="PTHR37038">
    <property type="entry name" value="TRANSCRIPTIONAL REGULATOR-RELATED"/>
    <property type="match status" value="1"/>
</dbReference>
<reference evidence="2 3" key="1">
    <citation type="journal article" date="2017" name="BMC Microbiol.">
        <title>Comparative genomics of Enterococcus spp. isolated from bovine feces.</title>
        <authorList>
            <person name="Beukers A.G."/>
            <person name="Zaheer R."/>
            <person name="Goji N."/>
            <person name="Amoako K.K."/>
            <person name="Chaves A.V."/>
            <person name="Ward M.P."/>
            <person name="McAllister T.A."/>
        </authorList>
    </citation>
    <scope>NUCLEOTIDE SEQUENCE [LARGE SCALE GENOMIC DNA]</scope>
    <source>
        <strain evidence="2 3">F1129D 143</strain>
    </source>
</reference>
<dbReference type="GO" id="GO:0003677">
    <property type="term" value="F:DNA binding"/>
    <property type="evidence" value="ECO:0007669"/>
    <property type="project" value="InterPro"/>
</dbReference>
<dbReference type="InterPro" id="IPR010057">
    <property type="entry name" value="Transcription_activator_Rgg_C"/>
</dbReference>
<evidence type="ECO:0000313" key="2">
    <source>
        <dbReference type="EMBL" id="OQO70026.1"/>
    </source>
</evidence>
<gene>
    <name evidence="2" type="ORF">BH747_08950</name>
</gene>
<protein>
    <recommendedName>
        <fullName evidence="1">HTH cro/C1-type domain-containing protein</fullName>
    </recommendedName>
</protein>
<dbReference type="EMBL" id="MJEA01000008">
    <property type="protein sequence ID" value="OQO70026.1"/>
    <property type="molecule type" value="Genomic_DNA"/>
</dbReference>
<dbReference type="NCBIfam" id="TIGR01716">
    <property type="entry name" value="RGG_Cterm"/>
    <property type="match status" value="1"/>
</dbReference>
<dbReference type="CDD" id="cd00093">
    <property type="entry name" value="HTH_XRE"/>
    <property type="match status" value="1"/>
</dbReference>
<dbReference type="OrthoDB" id="34624at2"/>
<name>A0A1V8YCH0_9ENTE</name>
<dbReference type="InterPro" id="IPR001387">
    <property type="entry name" value="Cro/C1-type_HTH"/>
</dbReference>
<dbReference type="PROSITE" id="PS50943">
    <property type="entry name" value="HTH_CROC1"/>
    <property type="match status" value="1"/>
</dbReference>
<feature type="domain" description="HTH cro/C1-type" evidence="1">
    <location>
        <begin position="7"/>
        <end position="60"/>
    </location>
</feature>
<dbReference type="Pfam" id="PF21259">
    <property type="entry name" value="Rgg_C"/>
    <property type="match status" value="1"/>
</dbReference>
<accession>A0A1V8YCH0</accession>
<dbReference type="Proteomes" id="UP000192477">
    <property type="component" value="Unassembled WGS sequence"/>
</dbReference>
<sequence>MDQAELLKKLRVERRLSQSDLTKHISSRTTLSSFETRHTHLSSEILLKYLDRMNVKLPEFIFYLQDNRMTTKEIMSKNFINILYGNSTQKKIENFRKQLNSLFKQTNDEFYFVLLIQFNILLAREKGILNLEVFKKEVTYIRDRLFRIENWGYFELTTFNNLMFIFPTDTIKLLFRESEEKMKLFYKNNFYQSLYTSFLINGCYLGFERKNLDLLSIFLTPLERLTVNTKNIYEQIYYKIFSILSPICEEKLTSIDTNNIENLINIFYFLDNKNKAMELKEFFHSVYD</sequence>
<dbReference type="SUPFAM" id="SSF47413">
    <property type="entry name" value="lambda repressor-like DNA-binding domains"/>
    <property type="match status" value="1"/>
</dbReference>
<dbReference type="STRING" id="112904.BH747_08950"/>
<dbReference type="InterPro" id="IPR010982">
    <property type="entry name" value="Lambda_DNA-bd_dom_sf"/>
</dbReference>
<dbReference type="RefSeq" id="WP_081184032.1">
    <property type="nucleotide sequence ID" value="NZ_MJEA01000008.1"/>
</dbReference>
<dbReference type="Gene3D" id="1.10.260.40">
    <property type="entry name" value="lambda repressor-like DNA-binding domains"/>
    <property type="match status" value="1"/>
</dbReference>
<evidence type="ECO:0000259" key="1">
    <source>
        <dbReference type="PROSITE" id="PS50943"/>
    </source>
</evidence>
<comment type="caution">
    <text evidence="2">The sequence shown here is derived from an EMBL/GenBank/DDBJ whole genome shotgun (WGS) entry which is preliminary data.</text>
</comment>
<dbReference type="AlphaFoldDB" id="A0A1V8YCH0"/>
<dbReference type="SMART" id="SM00530">
    <property type="entry name" value="HTH_XRE"/>
    <property type="match status" value="1"/>
</dbReference>